<dbReference type="EMBL" id="JACXAE010000049">
    <property type="protein sequence ID" value="MBD2773081.1"/>
    <property type="molecule type" value="Genomic_DNA"/>
</dbReference>
<feature type="domain" description="GmrSD restriction endonucleases N-terminal" evidence="1">
    <location>
        <begin position="46"/>
        <end position="184"/>
    </location>
</feature>
<keyword evidence="3" id="KW-1185">Reference proteome</keyword>
<dbReference type="PANTHER" id="PTHR39639">
    <property type="entry name" value="CHROMOSOME 16, WHOLE GENOME SHOTGUN SEQUENCE"/>
    <property type="match status" value="1"/>
</dbReference>
<dbReference type="RefSeq" id="WP_190828451.1">
    <property type="nucleotide sequence ID" value="NZ_CAWPPI010000049.1"/>
</dbReference>
<comment type="caution">
    <text evidence="2">The sequence shown here is derived from an EMBL/GenBank/DDBJ whole genome shotgun (WGS) entry which is preliminary data.</text>
</comment>
<evidence type="ECO:0000313" key="2">
    <source>
        <dbReference type="EMBL" id="MBD2773081.1"/>
    </source>
</evidence>
<dbReference type="AlphaFoldDB" id="A0A8J6XIN0"/>
<sequence>MKPITKQERIKRAELQIENKKQNVDYDTREFTIEYIVDKYLKKEEEDKNEIYVPEYQREFVWDERRQSRLIESIILGLPVPLIFVAEIQETGRLEIVDGSQRIRTLAQFLQNDLQLTGLVNLEYLNSFKFEDFPPSRQRKFKNTPMRMIVLSEKANEEVRNDMFDRINTSSLPLFPMEKRKGIFKGNFNDFVFECSKNSKFGKLCPIGFHFKKRQEEAELVLRFFAFSETYPEFNIQDISLEFTGVERFLDKYLDLKNLNATEAEMVQKKKEFERMTNMFPGR</sequence>
<dbReference type="PANTHER" id="PTHR39639:SF1">
    <property type="entry name" value="DUF262 DOMAIN-CONTAINING PROTEIN"/>
    <property type="match status" value="1"/>
</dbReference>
<protein>
    <submittedName>
        <fullName evidence="2">DUF262 domain-containing protein</fullName>
    </submittedName>
</protein>
<organism evidence="2 3">
    <name type="scientific">Iningainema tapete BLCC-T55</name>
    <dbReference type="NCBI Taxonomy" id="2748662"/>
    <lineage>
        <taxon>Bacteria</taxon>
        <taxon>Bacillati</taxon>
        <taxon>Cyanobacteriota</taxon>
        <taxon>Cyanophyceae</taxon>
        <taxon>Nostocales</taxon>
        <taxon>Scytonemataceae</taxon>
        <taxon>Iningainema tapete</taxon>
    </lineage>
</organism>
<evidence type="ECO:0000259" key="1">
    <source>
        <dbReference type="Pfam" id="PF03235"/>
    </source>
</evidence>
<reference evidence="2" key="1">
    <citation type="submission" date="2020-09" db="EMBL/GenBank/DDBJ databases">
        <title>Iningainema tapete sp. nov. (Scytonemataceae, Cyanobacteria) from greenhouses in central Florida (USA) produces two types of nodularin with biosynthetic potential for microcystin-LR and anabaenopeptins.</title>
        <authorList>
            <person name="Berthold D.E."/>
            <person name="Lefler F.W."/>
            <person name="Huang I.-S."/>
            <person name="Abdulla H."/>
            <person name="Zimba P.V."/>
            <person name="Laughinghouse H.D. IV."/>
        </authorList>
    </citation>
    <scope>NUCLEOTIDE SEQUENCE</scope>
    <source>
        <strain evidence="2">BLCCT55</strain>
    </source>
</reference>
<evidence type="ECO:0000313" key="3">
    <source>
        <dbReference type="Proteomes" id="UP000629098"/>
    </source>
</evidence>
<dbReference type="InterPro" id="IPR004919">
    <property type="entry name" value="GmrSD_N"/>
</dbReference>
<accession>A0A8J6XIN0</accession>
<dbReference type="Proteomes" id="UP000629098">
    <property type="component" value="Unassembled WGS sequence"/>
</dbReference>
<gene>
    <name evidence="2" type="ORF">ICL16_13655</name>
</gene>
<proteinExistence type="predicted"/>
<dbReference type="Pfam" id="PF03235">
    <property type="entry name" value="GmrSD_N"/>
    <property type="match status" value="1"/>
</dbReference>
<name>A0A8J6XIN0_9CYAN</name>